<dbReference type="InterPro" id="IPR036097">
    <property type="entry name" value="HisK_dim/P_sf"/>
</dbReference>
<dbReference type="SMART" id="SM00387">
    <property type="entry name" value="HATPase_c"/>
    <property type="match status" value="1"/>
</dbReference>
<evidence type="ECO:0000256" key="9">
    <source>
        <dbReference type="ARBA" id="ARBA00022989"/>
    </source>
</evidence>
<evidence type="ECO:0000313" key="14">
    <source>
        <dbReference type="Proteomes" id="UP000192418"/>
    </source>
</evidence>
<protein>
    <recommendedName>
        <fullName evidence="3">histidine kinase</fullName>
        <ecNumber evidence="3">2.7.13.3</ecNumber>
    </recommendedName>
</protein>
<dbReference type="InterPro" id="IPR005467">
    <property type="entry name" value="His_kinase_dom"/>
</dbReference>
<gene>
    <name evidence="13" type="ORF">SAMN02746065_10731</name>
</gene>
<dbReference type="AlphaFoldDB" id="A0A1W2B8N1"/>
<dbReference type="PROSITE" id="PS50109">
    <property type="entry name" value="HIS_KIN"/>
    <property type="match status" value="1"/>
</dbReference>
<keyword evidence="5" id="KW-0597">Phosphoprotein</keyword>
<keyword evidence="9 11" id="KW-1133">Transmembrane helix</keyword>
<keyword evidence="8 13" id="KW-0418">Kinase</keyword>
<comment type="subcellular location">
    <subcellularLocation>
        <location evidence="2">Cell membrane</location>
        <topology evidence="2">Multi-pass membrane protein</topology>
    </subcellularLocation>
</comment>
<reference evidence="13 14" key="1">
    <citation type="submission" date="2017-04" db="EMBL/GenBank/DDBJ databases">
        <authorList>
            <person name="Afonso C.L."/>
            <person name="Miller P.J."/>
            <person name="Scott M.A."/>
            <person name="Spackman E."/>
            <person name="Goraichik I."/>
            <person name="Dimitrov K.M."/>
            <person name="Suarez D.L."/>
            <person name="Swayne D.E."/>
        </authorList>
    </citation>
    <scope>NUCLEOTIDE SEQUENCE [LARGE SCALE GENOMIC DNA]</scope>
    <source>
        <strain evidence="13 14">DSM 3385</strain>
    </source>
</reference>
<dbReference type="GO" id="GO:0016036">
    <property type="term" value="P:cellular response to phosphate starvation"/>
    <property type="evidence" value="ECO:0007669"/>
    <property type="project" value="TreeGrafter"/>
</dbReference>
<dbReference type="PRINTS" id="PR00344">
    <property type="entry name" value="BCTRLSENSOR"/>
</dbReference>
<dbReference type="Proteomes" id="UP000192418">
    <property type="component" value="Unassembled WGS sequence"/>
</dbReference>
<dbReference type="PANTHER" id="PTHR45453:SF2">
    <property type="entry name" value="HISTIDINE KINASE"/>
    <property type="match status" value="1"/>
</dbReference>
<organism evidence="13 14">
    <name type="scientific">Desulfocicer vacuolatum DSM 3385</name>
    <dbReference type="NCBI Taxonomy" id="1121400"/>
    <lineage>
        <taxon>Bacteria</taxon>
        <taxon>Pseudomonadati</taxon>
        <taxon>Thermodesulfobacteriota</taxon>
        <taxon>Desulfobacteria</taxon>
        <taxon>Desulfobacterales</taxon>
        <taxon>Desulfobacteraceae</taxon>
        <taxon>Desulfocicer</taxon>
    </lineage>
</organism>
<dbReference type="Pfam" id="PF00512">
    <property type="entry name" value="HisKA"/>
    <property type="match status" value="1"/>
</dbReference>
<dbReference type="EC" id="2.7.13.3" evidence="3"/>
<dbReference type="SMART" id="SM00388">
    <property type="entry name" value="HisKA"/>
    <property type="match status" value="1"/>
</dbReference>
<evidence type="ECO:0000256" key="7">
    <source>
        <dbReference type="ARBA" id="ARBA00022692"/>
    </source>
</evidence>
<dbReference type="GO" id="GO:0005886">
    <property type="term" value="C:plasma membrane"/>
    <property type="evidence" value="ECO:0007669"/>
    <property type="project" value="UniProtKB-SubCell"/>
</dbReference>
<dbReference type="STRING" id="1121400.SAMN02746065_10731"/>
<dbReference type="RefSeq" id="WP_084068395.1">
    <property type="nucleotide sequence ID" value="NZ_FWXY01000007.1"/>
</dbReference>
<comment type="catalytic activity">
    <reaction evidence="1">
        <text>ATP + protein L-histidine = ADP + protein N-phospho-L-histidine.</text>
        <dbReference type="EC" id="2.7.13.3"/>
    </reaction>
</comment>
<dbReference type="SUPFAM" id="SSF47384">
    <property type="entry name" value="Homodimeric domain of signal transducing histidine kinase"/>
    <property type="match status" value="1"/>
</dbReference>
<evidence type="ECO:0000256" key="2">
    <source>
        <dbReference type="ARBA" id="ARBA00004651"/>
    </source>
</evidence>
<dbReference type="CDD" id="cd00082">
    <property type="entry name" value="HisKA"/>
    <property type="match status" value="1"/>
</dbReference>
<keyword evidence="4" id="KW-1003">Cell membrane</keyword>
<keyword evidence="14" id="KW-1185">Reference proteome</keyword>
<evidence type="ECO:0000256" key="1">
    <source>
        <dbReference type="ARBA" id="ARBA00000085"/>
    </source>
</evidence>
<dbReference type="InterPro" id="IPR036890">
    <property type="entry name" value="HATPase_C_sf"/>
</dbReference>
<sequence>MTFQIYNPTRWYLHPVFIFACSIISLATALILTIYWYMDITAALEVIIKKFHIDPGQIFPSRTGMTILVLTLLITVVLAGIFLAFIYYQRTVRLFRLQHNFIYNFTHELKTPVTSLKIYLESFLRHSLSVEEIRKYSRFMLDDVTRLTENINSILNLARIESRTFGAESTRENLVDLVQGFCDRNRSLFHNSKITVESPSPVFIYSVNILLFEMLLMNLVSNAVKYNSSDIPAVRIVFRPRKQRLMIDFVDNGIGIEQAEIKKIFRKFYQASDSESKGVKGSGLGLYLVFSIARIHGWKVAARSRGKGFGAVFTLYLPGQGADNLKGRNLWKMIKKSVSW</sequence>
<dbReference type="PANTHER" id="PTHR45453">
    <property type="entry name" value="PHOSPHATE REGULON SENSOR PROTEIN PHOR"/>
    <property type="match status" value="1"/>
</dbReference>
<accession>A0A1W2B8N1</accession>
<dbReference type="GO" id="GO:0004721">
    <property type="term" value="F:phosphoprotein phosphatase activity"/>
    <property type="evidence" value="ECO:0007669"/>
    <property type="project" value="TreeGrafter"/>
</dbReference>
<evidence type="ECO:0000256" key="5">
    <source>
        <dbReference type="ARBA" id="ARBA00022553"/>
    </source>
</evidence>
<evidence type="ECO:0000256" key="6">
    <source>
        <dbReference type="ARBA" id="ARBA00022679"/>
    </source>
</evidence>
<dbReference type="OrthoDB" id="9804645at2"/>
<dbReference type="InterPro" id="IPR050351">
    <property type="entry name" value="BphY/WalK/GraS-like"/>
</dbReference>
<evidence type="ECO:0000256" key="3">
    <source>
        <dbReference type="ARBA" id="ARBA00012438"/>
    </source>
</evidence>
<dbReference type="SUPFAM" id="SSF55874">
    <property type="entry name" value="ATPase domain of HSP90 chaperone/DNA topoisomerase II/histidine kinase"/>
    <property type="match status" value="1"/>
</dbReference>
<dbReference type="GO" id="GO:0000155">
    <property type="term" value="F:phosphorelay sensor kinase activity"/>
    <property type="evidence" value="ECO:0007669"/>
    <property type="project" value="InterPro"/>
</dbReference>
<proteinExistence type="predicted"/>
<dbReference type="Pfam" id="PF02518">
    <property type="entry name" value="HATPase_c"/>
    <property type="match status" value="1"/>
</dbReference>
<evidence type="ECO:0000256" key="8">
    <source>
        <dbReference type="ARBA" id="ARBA00022777"/>
    </source>
</evidence>
<dbReference type="EMBL" id="FWXY01000007">
    <property type="protein sequence ID" value="SMC68728.1"/>
    <property type="molecule type" value="Genomic_DNA"/>
</dbReference>
<dbReference type="InterPro" id="IPR003661">
    <property type="entry name" value="HisK_dim/P_dom"/>
</dbReference>
<evidence type="ECO:0000256" key="10">
    <source>
        <dbReference type="ARBA" id="ARBA00023136"/>
    </source>
</evidence>
<dbReference type="InterPro" id="IPR004358">
    <property type="entry name" value="Sig_transdc_His_kin-like_C"/>
</dbReference>
<evidence type="ECO:0000256" key="11">
    <source>
        <dbReference type="SAM" id="Phobius"/>
    </source>
</evidence>
<evidence type="ECO:0000259" key="12">
    <source>
        <dbReference type="PROSITE" id="PS50109"/>
    </source>
</evidence>
<keyword evidence="6" id="KW-0808">Transferase</keyword>
<name>A0A1W2B8N1_9BACT</name>
<feature type="domain" description="Histidine kinase" evidence="12">
    <location>
        <begin position="104"/>
        <end position="321"/>
    </location>
</feature>
<keyword evidence="7 11" id="KW-0812">Transmembrane</keyword>
<feature type="transmembrane region" description="Helical" evidence="11">
    <location>
        <begin position="12"/>
        <end position="37"/>
    </location>
</feature>
<dbReference type="InterPro" id="IPR003594">
    <property type="entry name" value="HATPase_dom"/>
</dbReference>
<dbReference type="Gene3D" id="1.10.287.130">
    <property type="match status" value="1"/>
</dbReference>
<keyword evidence="10 11" id="KW-0472">Membrane</keyword>
<feature type="transmembrane region" description="Helical" evidence="11">
    <location>
        <begin position="65"/>
        <end position="88"/>
    </location>
</feature>
<evidence type="ECO:0000256" key="4">
    <source>
        <dbReference type="ARBA" id="ARBA00022475"/>
    </source>
</evidence>
<evidence type="ECO:0000313" key="13">
    <source>
        <dbReference type="EMBL" id="SMC68728.1"/>
    </source>
</evidence>
<dbReference type="Gene3D" id="3.30.565.10">
    <property type="entry name" value="Histidine kinase-like ATPase, C-terminal domain"/>
    <property type="match status" value="1"/>
</dbReference>